<keyword evidence="6" id="KW-0547">Nucleotide-binding</keyword>
<keyword evidence="6" id="KW-0436">Ligase</keyword>
<dbReference type="GO" id="GO:0006450">
    <property type="term" value="P:regulation of translational fidelity"/>
    <property type="evidence" value="ECO:0007669"/>
    <property type="project" value="InterPro"/>
</dbReference>
<evidence type="ECO:0000256" key="6">
    <source>
        <dbReference type="HAMAP-Rule" id="MF_00122"/>
    </source>
</evidence>
<dbReference type="OrthoDB" id="9813938at2"/>
<dbReference type="HAMAP" id="MF_00122">
    <property type="entry name" value="GatC"/>
    <property type="match status" value="1"/>
</dbReference>
<protein>
    <recommendedName>
        <fullName evidence="6">Aspartyl/glutamyl-tRNA(Asn/Gln) amidotransferase subunit C</fullName>
        <shortName evidence="6">Asp/Glu-ADT subunit C</shortName>
        <ecNumber evidence="6">6.3.5.-</ecNumber>
    </recommendedName>
</protein>
<dbReference type="GO" id="GO:0016740">
    <property type="term" value="F:transferase activity"/>
    <property type="evidence" value="ECO:0007669"/>
    <property type="project" value="UniProtKB-KW"/>
</dbReference>
<organism evidence="7 8">
    <name type="scientific">Succiniclasticum ruminis</name>
    <dbReference type="NCBI Taxonomy" id="40841"/>
    <lineage>
        <taxon>Bacteria</taxon>
        <taxon>Bacillati</taxon>
        <taxon>Bacillota</taxon>
        <taxon>Negativicutes</taxon>
        <taxon>Acidaminococcales</taxon>
        <taxon>Acidaminococcaceae</taxon>
        <taxon>Succiniclasticum</taxon>
    </lineage>
</organism>
<dbReference type="Pfam" id="PF02686">
    <property type="entry name" value="GatC"/>
    <property type="match status" value="1"/>
</dbReference>
<evidence type="ECO:0000313" key="8">
    <source>
        <dbReference type="Proteomes" id="UP000198943"/>
    </source>
</evidence>
<comment type="function">
    <text evidence="3 6">Allows the formation of correctly charged Asn-tRNA(Asn) or Gln-tRNA(Gln) through the transamidation of misacylated Asp-tRNA(Asn) or Glu-tRNA(Gln) in organisms which lack either or both of asparaginyl-tRNA or glutaminyl-tRNA synthetases. The reaction takes place in the presence of glutamine and ATP through an activated phospho-Asp-tRNA(Asn) or phospho-Glu-tRNA(Gln).</text>
</comment>
<comment type="catalytic activity">
    <reaction evidence="5 6">
        <text>L-glutamyl-tRNA(Gln) + L-glutamine + ATP + H2O = L-glutaminyl-tRNA(Gln) + L-glutamate + ADP + phosphate + H(+)</text>
        <dbReference type="Rhea" id="RHEA:17521"/>
        <dbReference type="Rhea" id="RHEA-COMP:9681"/>
        <dbReference type="Rhea" id="RHEA-COMP:9684"/>
        <dbReference type="ChEBI" id="CHEBI:15377"/>
        <dbReference type="ChEBI" id="CHEBI:15378"/>
        <dbReference type="ChEBI" id="CHEBI:29985"/>
        <dbReference type="ChEBI" id="CHEBI:30616"/>
        <dbReference type="ChEBI" id="CHEBI:43474"/>
        <dbReference type="ChEBI" id="CHEBI:58359"/>
        <dbReference type="ChEBI" id="CHEBI:78520"/>
        <dbReference type="ChEBI" id="CHEBI:78521"/>
        <dbReference type="ChEBI" id="CHEBI:456216"/>
    </reaction>
</comment>
<dbReference type="GO" id="GO:0050566">
    <property type="term" value="F:asparaginyl-tRNA synthase (glutamine-hydrolyzing) activity"/>
    <property type="evidence" value="ECO:0007669"/>
    <property type="project" value="RHEA"/>
</dbReference>
<dbReference type="GO" id="GO:0006412">
    <property type="term" value="P:translation"/>
    <property type="evidence" value="ECO:0007669"/>
    <property type="project" value="UniProtKB-UniRule"/>
</dbReference>
<name>A0A1G6KD78_9FIRM</name>
<dbReference type="EMBL" id="FMYW01000004">
    <property type="protein sequence ID" value="SDC28877.1"/>
    <property type="molecule type" value="Genomic_DNA"/>
</dbReference>
<evidence type="ECO:0000256" key="4">
    <source>
        <dbReference type="ARBA" id="ARBA00047380"/>
    </source>
</evidence>
<keyword evidence="6" id="KW-0067">ATP-binding</keyword>
<sequence>MKVTEKDVKYIAALSRLEISDEEMPKFTEQFNQILNYADILEKVDTTGIEPTFSILPLYNVLREDVPQEGVAHEDALKNAPAVHNDGFKVPRVIE</sequence>
<keyword evidence="8" id="KW-1185">Reference proteome</keyword>
<dbReference type="NCBIfam" id="TIGR00135">
    <property type="entry name" value="gatC"/>
    <property type="match status" value="1"/>
</dbReference>
<dbReference type="AlphaFoldDB" id="A0A1G6KD78"/>
<evidence type="ECO:0000256" key="3">
    <source>
        <dbReference type="ARBA" id="ARBA00024799"/>
    </source>
</evidence>
<dbReference type="InterPro" id="IPR003837">
    <property type="entry name" value="GatC"/>
</dbReference>
<reference evidence="8" key="1">
    <citation type="submission" date="2016-10" db="EMBL/GenBank/DDBJ databases">
        <authorList>
            <person name="Varghese N."/>
            <person name="Submissions S."/>
        </authorList>
    </citation>
    <scope>NUCLEOTIDE SEQUENCE [LARGE SCALE GENOMIC DNA]</scope>
    <source>
        <strain evidence="8">DSM 11005</strain>
    </source>
</reference>
<keyword evidence="6" id="KW-0648">Protein biosynthesis</keyword>
<dbReference type="PANTHER" id="PTHR15004">
    <property type="entry name" value="GLUTAMYL-TRNA(GLN) AMIDOTRANSFERASE SUBUNIT C, MITOCHONDRIAL"/>
    <property type="match status" value="1"/>
</dbReference>
<keyword evidence="7" id="KW-0808">Transferase</keyword>
<evidence type="ECO:0000256" key="5">
    <source>
        <dbReference type="ARBA" id="ARBA00047913"/>
    </source>
</evidence>
<accession>A0A1G6KD78</accession>
<dbReference type="PANTHER" id="PTHR15004:SF0">
    <property type="entry name" value="GLUTAMYL-TRNA(GLN) AMIDOTRANSFERASE SUBUNIT C, MITOCHONDRIAL"/>
    <property type="match status" value="1"/>
</dbReference>
<dbReference type="GO" id="GO:0070681">
    <property type="term" value="P:glutaminyl-tRNAGln biosynthesis via transamidation"/>
    <property type="evidence" value="ECO:0007669"/>
    <property type="project" value="TreeGrafter"/>
</dbReference>
<dbReference type="InterPro" id="IPR036113">
    <property type="entry name" value="Asp/Glu-ADT_sf_sub_c"/>
</dbReference>
<gene>
    <name evidence="6" type="primary">gatC</name>
    <name evidence="7" type="ORF">SAMN04487864_104195</name>
</gene>
<dbReference type="GO" id="GO:0005524">
    <property type="term" value="F:ATP binding"/>
    <property type="evidence" value="ECO:0007669"/>
    <property type="project" value="UniProtKB-KW"/>
</dbReference>
<dbReference type="RefSeq" id="WP_093729875.1">
    <property type="nucleotide sequence ID" value="NZ_FMYW01000004.1"/>
</dbReference>
<comment type="subunit">
    <text evidence="2 6">Heterotrimer of A, B and C subunits.</text>
</comment>
<evidence type="ECO:0000256" key="1">
    <source>
        <dbReference type="ARBA" id="ARBA00010757"/>
    </source>
</evidence>
<dbReference type="GO" id="GO:0050567">
    <property type="term" value="F:glutaminyl-tRNA synthase (glutamine-hydrolyzing) activity"/>
    <property type="evidence" value="ECO:0007669"/>
    <property type="project" value="UniProtKB-UniRule"/>
</dbReference>
<comment type="similarity">
    <text evidence="1 6">Belongs to the GatC family.</text>
</comment>
<evidence type="ECO:0000256" key="2">
    <source>
        <dbReference type="ARBA" id="ARBA00011123"/>
    </source>
</evidence>
<dbReference type="Gene3D" id="1.10.20.60">
    <property type="entry name" value="Glu-tRNAGln amidotransferase C subunit, N-terminal domain"/>
    <property type="match status" value="1"/>
</dbReference>
<dbReference type="SUPFAM" id="SSF141000">
    <property type="entry name" value="Glu-tRNAGln amidotransferase C subunit"/>
    <property type="match status" value="1"/>
</dbReference>
<dbReference type="Proteomes" id="UP000198943">
    <property type="component" value="Unassembled WGS sequence"/>
</dbReference>
<comment type="catalytic activity">
    <reaction evidence="4 6">
        <text>L-aspartyl-tRNA(Asn) + L-glutamine + ATP + H2O = L-asparaginyl-tRNA(Asn) + L-glutamate + ADP + phosphate + 2 H(+)</text>
        <dbReference type="Rhea" id="RHEA:14513"/>
        <dbReference type="Rhea" id="RHEA-COMP:9674"/>
        <dbReference type="Rhea" id="RHEA-COMP:9677"/>
        <dbReference type="ChEBI" id="CHEBI:15377"/>
        <dbReference type="ChEBI" id="CHEBI:15378"/>
        <dbReference type="ChEBI" id="CHEBI:29985"/>
        <dbReference type="ChEBI" id="CHEBI:30616"/>
        <dbReference type="ChEBI" id="CHEBI:43474"/>
        <dbReference type="ChEBI" id="CHEBI:58359"/>
        <dbReference type="ChEBI" id="CHEBI:78515"/>
        <dbReference type="ChEBI" id="CHEBI:78516"/>
        <dbReference type="ChEBI" id="CHEBI:456216"/>
    </reaction>
</comment>
<dbReference type="EC" id="6.3.5.-" evidence="6"/>
<evidence type="ECO:0000313" key="7">
    <source>
        <dbReference type="EMBL" id="SDC28877.1"/>
    </source>
</evidence>
<proteinExistence type="inferred from homology"/>